<accession>A0A0D8Y0P8</accession>
<dbReference type="Proteomes" id="UP000053766">
    <property type="component" value="Unassembled WGS sequence"/>
</dbReference>
<keyword evidence="1" id="KW-0732">Signal</keyword>
<dbReference type="InterPro" id="IPR007284">
    <property type="entry name" value="Ground-like_dom"/>
</dbReference>
<gene>
    <name evidence="3" type="ORF">DICVIV_03378</name>
</gene>
<evidence type="ECO:0000313" key="3">
    <source>
        <dbReference type="EMBL" id="KJH50448.1"/>
    </source>
</evidence>
<sequence>MIVLLLLLGLTTQIDSQCYSRGCLNGYNNGVGVGVRGYEGGHYAQAIPQPIPQQIPQIPQSQPVDYIYKINGYAQAPIEVNPSAERDIAAVPIPNKSTEYDEIDKKLSEIKPSSIEETANGIEEPIVKPPASSTYIREMPYHPYAQRPMPMPYRPNPVLQTPSYGCNMMQPPQYYQPAPFMPRGYVMPYSQPASGMIQPPRYHQAPLNDCCGRCSAICGRHARRNYAKSAKTVSLNGSNITTSMNETYLSDTRCTSKKLKDIMSKISHRTPSLAKRLIQRLAEKNIGGLFSVFCSKDDFTYVSRGEVYCQTENNGVLCYAFQHN</sequence>
<dbReference type="Pfam" id="PF04155">
    <property type="entry name" value="Ground-like"/>
    <property type="match status" value="1"/>
</dbReference>
<dbReference type="AlphaFoldDB" id="A0A0D8Y0P8"/>
<protein>
    <submittedName>
        <fullName evidence="3">Ground-like domain protein</fullName>
    </submittedName>
</protein>
<dbReference type="EMBL" id="KN716205">
    <property type="protein sequence ID" value="KJH50448.1"/>
    <property type="molecule type" value="Genomic_DNA"/>
</dbReference>
<feature type="domain" description="Ground-like" evidence="2">
    <location>
        <begin position="251"/>
        <end position="321"/>
    </location>
</feature>
<reference evidence="3 4" key="1">
    <citation type="submission" date="2013-11" db="EMBL/GenBank/DDBJ databases">
        <title>Draft genome of the bovine lungworm Dictyocaulus viviparus.</title>
        <authorList>
            <person name="Mitreva M."/>
        </authorList>
    </citation>
    <scope>NUCLEOTIDE SEQUENCE [LARGE SCALE GENOMIC DNA]</scope>
    <source>
        <strain evidence="3 4">HannoverDv2000</strain>
    </source>
</reference>
<evidence type="ECO:0000256" key="1">
    <source>
        <dbReference type="SAM" id="SignalP"/>
    </source>
</evidence>
<keyword evidence="4" id="KW-1185">Reference proteome</keyword>
<dbReference type="OrthoDB" id="5819427at2759"/>
<organism evidence="3 4">
    <name type="scientific">Dictyocaulus viviparus</name>
    <name type="common">Bovine lungworm</name>
    <dbReference type="NCBI Taxonomy" id="29172"/>
    <lineage>
        <taxon>Eukaryota</taxon>
        <taxon>Metazoa</taxon>
        <taxon>Ecdysozoa</taxon>
        <taxon>Nematoda</taxon>
        <taxon>Chromadorea</taxon>
        <taxon>Rhabditida</taxon>
        <taxon>Rhabditina</taxon>
        <taxon>Rhabditomorpha</taxon>
        <taxon>Strongyloidea</taxon>
        <taxon>Metastrongylidae</taxon>
        <taxon>Dictyocaulus</taxon>
    </lineage>
</organism>
<feature type="chain" id="PRO_5002336290" evidence="1">
    <location>
        <begin position="17"/>
        <end position="324"/>
    </location>
</feature>
<evidence type="ECO:0000259" key="2">
    <source>
        <dbReference type="Pfam" id="PF04155"/>
    </source>
</evidence>
<reference evidence="4" key="2">
    <citation type="journal article" date="2016" name="Sci. Rep.">
        <title>Dictyocaulus viviparus genome, variome and transcriptome elucidate lungworm biology and support future intervention.</title>
        <authorList>
            <person name="McNulty S.N."/>
            <person name="Strube C."/>
            <person name="Rosa B.A."/>
            <person name="Martin J.C."/>
            <person name="Tyagi R."/>
            <person name="Choi Y.J."/>
            <person name="Wang Q."/>
            <person name="Hallsworth Pepin K."/>
            <person name="Zhang X."/>
            <person name="Ozersky P."/>
            <person name="Wilson R.K."/>
            <person name="Sternberg P.W."/>
            <person name="Gasser R.B."/>
            <person name="Mitreva M."/>
        </authorList>
    </citation>
    <scope>NUCLEOTIDE SEQUENCE [LARGE SCALE GENOMIC DNA]</scope>
    <source>
        <strain evidence="4">HannoverDv2000</strain>
    </source>
</reference>
<proteinExistence type="predicted"/>
<evidence type="ECO:0000313" key="4">
    <source>
        <dbReference type="Proteomes" id="UP000053766"/>
    </source>
</evidence>
<name>A0A0D8Y0P8_DICVI</name>
<feature type="signal peptide" evidence="1">
    <location>
        <begin position="1"/>
        <end position="16"/>
    </location>
</feature>